<keyword evidence="7 9" id="KW-0624">Polysaccharide degradation</keyword>
<feature type="signal peptide" evidence="10">
    <location>
        <begin position="1"/>
        <end position="20"/>
    </location>
</feature>
<dbReference type="PRINTS" id="PR00735">
    <property type="entry name" value="GLHYDRLASE8"/>
</dbReference>
<evidence type="ECO:0000256" key="2">
    <source>
        <dbReference type="ARBA" id="ARBA00009209"/>
    </source>
</evidence>
<evidence type="ECO:0000256" key="9">
    <source>
        <dbReference type="RuleBase" id="RU361167"/>
    </source>
</evidence>
<evidence type="ECO:0000256" key="4">
    <source>
        <dbReference type="ARBA" id="ARBA00022801"/>
    </source>
</evidence>
<keyword evidence="12" id="KW-1185">Reference proteome</keyword>
<evidence type="ECO:0000313" key="11">
    <source>
        <dbReference type="EMBL" id="MBE9667744.1"/>
    </source>
</evidence>
<gene>
    <name evidence="11" type="ORF">IRJ18_15325</name>
</gene>
<dbReference type="RefSeq" id="WP_194107188.1">
    <property type="nucleotide sequence ID" value="NZ_JADFFM010000002.1"/>
</dbReference>
<name>A0ABR9XL17_9SPHI</name>
<dbReference type="EMBL" id="JADFFM010000002">
    <property type="protein sequence ID" value="MBE9667744.1"/>
    <property type="molecule type" value="Genomic_DNA"/>
</dbReference>
<dbReference type="InterPro" id="IPR019834">
    <property type="entry name" value="Glyco_hydro_8_CS"/>
</dbReference>
<comment type="similarity">
    <text evidence="2 9">Belongs to the glycosyl hydrolase 8 (cellulase D) family.</text>
</comment>
<keyword evidence="6 9" id="KW-0326">Glycosidase</keyword>
<evidence type="ECO:0000313" key="12">
    <source>
        <dbReference type="Proteomes" id="UP000632774"/>
    </source>
</evidence>
<dbReference type="InterPro" id="IPR008928">
    <property type="entry name" value="6-hairpin_glycosidase_sf"/>
</dbReference>
<evidence type="ECO:0000256" key="3">
    <source>
        <dbReference type="ARBA" id="ARBA00022729"/>
    </source>
</evidence>
<dbReference type="EC" id="3.2.1.-" evidence="9"/>
<keyword evidence="3 10" id="KW-0732">Signal</keyword>
<reference evidence="11 12" key="1">
    <citation type="submission" date="2020-10" db="EMBL/GenBank/DDBJ databases">
        <title>Mucilaginibacter mali sp. nov., isolated from rhizosphere soil of apple orchard.</title>
        <authorList>
            <person name="Lee J.-S."/>
            <person name="Kim H.S."/>
            <person name="Kim J.-S."/>
        </authorList>
    </citation>
    <scope>NUCLEOTIDE SEQUENCE [LARGE SCALE GENOMIC DNA]</scope>
    <source>
        <strain evidence="11 12">KCTC 23157</strain>
    </source>
</reference>
<sequence>MIRRIWPFIVLLNLSVTLHAQRMPFPRHVKYAPGSIKPNHLSQQQLDKQVTTFYIQWKKRYVKHSCTPGEDYIWFERPGNKQSVSEGQGYGMMITALMAGYDPSAKATFDALFRHYKSHPAKSGQHLMGWAQGKGCKNTDHSSATDGDMDIAYALLLADKEWGSSGLMNYSHEARLLLADIMRYEINPKTYNILISNGAEYDSADYYDTRSSDFMPLHLRAFKAATGDARWDKVLNNTYRLFITMQNRYSPDAGLLPDFIRNVKHPRPAKAYYLESKYDGAYNYNACRVPWRIGVDYLLNGDARAKAITGKINRWLRETTKGNPDNISAGYSLEGNDLPQRYFEALSFIGPFAVSAMTESRNQQWLNSVWDYLIRFKLKDYDYYDNSIKMLDMIIISGNYWGP</sequence>
<evidence type="ECO:0000256" key="6">
    <source>
        <dbReference type="ARBA" id="ARBA00023295"/>
    </source>
</evidence>
<keyword evidence="4 9" id="KW-0378">Hydrolase</keyword>
<dbReference type="SUPFAM" id="SSF48208">
    <property type="entry name" value="Six-hairpin glycosidases"/>
    <property type="match status" value="1"/>
</dbReference>
<comment type="caution">
    <text evidence="11">The sequence shown here is derived from an EMBL/GenBank/DDBJ whole genome shotgun (WGS) entry which is preliminary data.</text>
</comment>
<proteinExistence type="inferred from homology"/>
<keyword evidence="7 9" id="KW-0119">Carbohydrate metabolism</keyword>
<feature type="chain" id="PRO_5046935205" description="Glucanase" evidence="10">
    <location>
        <begin position="21"/>
        <end position="403"/>
    </location>
</feature>
<accession>A0ABR9XL17</accession>
<organism evidence="11 12">
    <name type="scientific">Mucilaginibacter boryungensis</name>
    <dbReference type="NCBI Taxonomy" id="768480"/>
    <lineage>
        <taxon>Bacteria</taxon>
        <taxon>Pseudomonadati</taxon>
        <taxon>Bacteroidota</taxon>
        <taxon>Sphingobacteriia</taxon>
        <taxon>Sphingobacteriales</taxon>
        <taxon>Sphingobacteriaceae</taxon>
        <taxon>Mucilaginibacter</taxon>
    </lineage>
</organism>
<evidence type="ECO:0000256" key="10">
    <source>
        <dbReference type="SAM" id="SignalP"/>
    </source>
</evidence>
<dbReference type="Proteomes" id="UP000632774">
    <property type="component" value="Unassembled WGS sequence"/>
</dbReference>
<evidence type="ECO:0000256" key="8">
    <source>
        <dbReference type="PROSITE-ProRule" id="PRU10058"/>
    </source>
</evidence>
<keyword evidence="5" id="KW-0136">Cellulose degradation</keyword>
<comment type="catalytic activity">
    <reaction evidence="1">
        <text>Endohydrolysis of (1-&gt;4)-beta-D-glucosidic linkages in cellulose, lichenin and cereal beta-D-glucans.</text>
        <dbReference type="EC" id="3.2.1.4"/>
    </reaction>
</comment>
<dbReference type="InterPro" id="IPR002037">
    <property type="entry name" value="Glyco_hydro_8"/>
</dbReference>
<evidence type="ECO:0000256" key="5">
    <source>
        <dbReference type="ARBA" id="ARBA00023001"/>
    </source>
</evidence>
<dbReference type="Gene3D" id="1.50.10.10">
    <property type="match status" value="1"/>
</dbReference>
<dbReference type="Pfam" id="PF01270">
    <property type="entry name" value="Glyco_hydro_8"/>
    <property type="match status" value="1"/>
</dbReference>
<dbReference type="InterPro" id="IPR012341">
    <property type="entry name" value="6hp_glycosidase-like_sf"/>
</dbReference>
<dbReference type="PROSITE" id="PS00812">
    <property type="entry name" value="GLYCOSYL_HYDROL_F8"/>
    <property type="match status" value="1"/>
</dbReference>
<protein>
    <recommendedName>
        <fullName evidence="9">Glucanase</fullName>
        <ecNumber evidence="9">3.2.1.-</ecNumber>
    </recommendedName>
</protein>
<evidence type="ECO:0000256" key="1">
    <source>
        <dbReference type="ARBA" id="ARBA00000966"/>
    </source>
</evidence>
<feature type="active site" description="Nucleophile" evidence="8">
    <location>
        <position position="146"/>
    </location>
</feature>
<evidence type="ECO:0000256" key="7">
    <source>
        <dbReference type="ARBA" id="ARBA00023326"/>
    </source>
</evidence>